<evidence type="ECO:0000313" key="3">
    <source>
        <dbReference type="EMBL" id="RQH00009.1"/>
    </source>
</evidence>
<name>A0A3N6M8L5_NATCH</name>
<dbReference type="InterPro" id="IPR036411">
    <property type="entry name" value="TorD-like_sf"/>
</dbReference>
<evidence type="ECO:0000256" key="2">
    <source>
        <dbReference type="SAM" id="MobiDB-lite"/>
    </source>
</evidence>
<dbReference type="InterPro" id="IPR050289">
    <property type="entry name" value="TorD/DmsD_chaperones"/>
</dbReference>
<feature type="compositionally biased region" description="Polar residues" evidence="2">
    <location>
        <begin position="254"/>
        <end position="265"/>
    </location>
</feature>
<organism evidence="3 4">
    <name type="scientific">Natrarchaeobius chitinivorans</name>
    <dbReference type="NCBI Taxonomy" id="1679083"/>
    <lineage>
        <taxon>Archaea</taxon>
        <taxon>Methanobacteriati</taxon>
        <taxon>Methanobacteriota</taxon>
        <taxon>Stenosarchaea group</taxon>
        <taxon>Halobacteria</taxon>
        <taxon>Halobacteriales</taxon>
        <taxon>Natrialbaceae</taxon>
        <taxon>Natrarchaeobius</taxon>
    </lineage>
</organism>
<accession>A0A3N6M8L5</accession>
<dbReference type="EMBL" id="REFZ01000007">
    <property type="protein sequence ID" value="RQH00009.1"/>
    <property type="molecule type" value="Genomic_DNA"/>
</dbReference>
<keyword evidence="4" id="KW-1185">Reference proteome</keyword>
<dbReference type="Gene3D" id="1.10.3480.10">
    <property type="entry name" value="TorD-like"/>
    <property type="match status" value="1"/>
</dbReference>
<proteinExistence type="predicted"/>
<comment type="caution">
    <text evidence="3">The sequence shown here is derived from an EMBL/GenBank/DDBJ whole genome shotgun (WGS) entry which is preliminary data.</text>
</comment>
<evidence type="ECO:0000256" key="1">
    <source>
        <dbReference type="ARBA" id="ARBA00023186"/>
    </source>
</evidence>
<feature type="compositionally biased region" description="Basic and acidic residues" evidence="2">
    <location>
        <begin position="266"/>
        <end position="277"/>
    </location>
</feature>
<reference evidence="3 4" key="1">
    <citation type="submission" date="2018-10" db="EMBL/GenBank/DDBJ databases">
        <title>Natrarchaeobius chitinivorans gen. nov., sp. nov., and Natrarchaeobius haloalkaliphilus sp. nov., alkaliphilic, chitin-utilizing haloarchaea from hypersaline alkaline lakes.</title>
        <authorList>
            <person name="Sorokin D.Y."/>
            <person name="Elcheninov A.G."/>
            <person name="Kostrikina N.A."/>
            <person name="Bale N.J."/>
            <person name="Sinninghe Damste J.S."/>
            <person name="Khijniak T.V."/>
            <person name="Kublanov I.V."/>
            <person name="Toshchakov S.V."/>
        </authorList>
    </citation>
    <scope>NUCLEOTIDE SEQUENCE [LARGE SCALE GENOMIC DNA]</scope>
    <source>
        <strain evidence="3 4">AArcht7</strain>
    </source>
</reference>
<feature type="region of interest" description="Disordered" evidence="2">
    <location>
        <begin position="219"/>
        <end position="277"/>
    </location>
</feature>
<sequence>MYPEAHVHRARLYKLASLGFDRPDEELRGAFTSGTFERQLVESARALECEPLIDRAESAADRCPSSEDELEALTERYATRFGFEHGGEISQYEIEYGPGTVLTSTDTIADLSGFYRAFGLEKVDGYRDRSDHLCFELEFCSHLALQTAALHLDGDETGVSVLENAQADFLEDHLGRWVPRFREAVEAEANDSFYRALAGVTDELVAADADRFGVEPTVFPETPPSPTEQFLGDDEDGDFRCNGCGISSMPGQDPTATTNAPGSPSRTDEFGNGGERR</sequence>
<protein>
    <submittedName>
        <fullName evidence="3">Dehydrogenase</fullName>
    </submittedName>
</protein>
<dbReference type="Pfam" id="PF02613">
    <property type="entry name" value="Nitrate_red_del"/>
    <property type="match status" value="1"/>
</dbReference>
<dbReference type="PANTHER" id="PTHR34227:SF1">
    <property type="entry name" value="DIMETHYL SULFOXIDE REDUCTASE CHAPERONE-RELATED"/>
    <property type="match status" value="1"/>
</dbReference>
<keyword evidence="1" id="KW-0143">Chaperone</keyword>
<dbReference type="AlphaFoldDB" id="A0A3N6M8L5"/>
<evidence type="ECO:0000313" key="4">
    <source>
        <dbReference type="Proteomes" id="UP000281431"/>
    </source>
</evidence>
<dbReference type="OrthoDB" id="320758at2157"/>
<dbReference type="PANTHER" id="PTHR34227">
    <property type="entry name" value="CHAPERONE PROTEIN YCDY"/>
    <property type="match status" value="1"/>
</dbReference>
<gene>
    <name evidence="3" type="ORF">EA472_12370</name>
</gene>
<dbReference type="SUPFAM" id="SSF89155">
    <property type="entry name" value="TorD-like"/>
    <property type="match status" value="1"/>
</dbReference>
<dbReference type="Proteomes" id="UP000281431">
    <property type="component" value="Unassembled WGS sequence"/>
</dbReference>
<dbReference type="InterPro" id="IPR020945">
    <property type="entry name" value="DMSO/NO3_reduct_chaperone"/>
</dbReference>